<dbReference type="InterPro" id="IPR011993">
    <property type="entry name" value="PH-like_dom_sf"/>
</dbReference>
<gene>
    <name evidence="5" type="ORF">M0813_04308</name>
</gene>
<dbReference type="Gene3D" id="2.30.29.30">
    <property type="entry name" value="Pleckstrin-homology domain (PH domain)/Phosphotyrosine-binding domain (PTB)"/>
    <property type="match status" value="1"/>
</dbReference>
<dbReference type="PANTHER" id="PTHR46093">
    <property type="entry name" value="ACYL-COA-BINDING DOMAIN-CONTAINING PROTEIN 5"/>
    <property type="match status" value="1"/>
</dbReference>
<feature type="compositionally biased region" description="Basic residues" evidence="3">
    <location>
        <begin position="1"/>
        <end position="20"/>
    </location>
</feature>
<dbReference type="Gene3D" id="2.120.10.80">
    <property type="entry name" value="Kelch-type beta propeller"/>
    <property type="match status" value="2"/>
</dbReference>
<dbReference type="Gene3D" id="1.20.900.10">
    <property type="entry name" value="Dbl homology (DH) domain"/>
    <property type="match status" value="1"/>
</dbReference>
<evidence type="ECO:0000313" key="5">
    <source>
        <dbReference type="EMBL" id="KAJ6233025.1"/>
    </source>
</evidence>
<dbReference type="CDD" id="cd00160">
    <property type="entry name" value="RhoGEF"/>
    <property type="match status" value="1"/>
</dbReference>
<evidence type="ECO:0000256" key="2">
    <source>
        <dbReference type="ARBA" id="ARBA00022737"/>
    </source>
</evidence>
<dbReference type="InterPro" id="IPR015915">
    <property type="entry name" value="Kelch-typ_b-propeller"/>
</dbReference>
<dbReference type="Pfam" id="PF24681">
    <property type="entry name" value="Kelch_KLHDC2_KLHL20_DRC7"/>
    <property type="match status" value="2"/>
</dbReference>
<evidence type="ECO:0000256" key="1">
    <source>
        <dbReference type="ARBA" id="ARBA00022441"/>
    </source>
</evidence>
<dbReference type="InterPro" id="IPR035899">
    <property type="entry name" value="DBL_dom_sf"/>
</dbReference>
<dbReference type="InterPro" id="IPR006652">
    <property type="entry name" value="Kelch_1"/>
</dbReference>
<protein>
    <submittedName>
        <fullName evidence="5">Acyl-coa-binding domain-containing protein</fullName>
    </submittedName>
</protein>
<dbReference type="SUPFAM" id="SSF48065">
    <property type="entry name" value="DBL homology domain (DH-domain)"/>
    <property type="match status" value="1"/>
</dbReference>
<feature type="compositionally biased region" description="Polar residues" evidence="3">
    <location>
        <begin position="817"/>
        <end position="827"/>
    </location>
</feature>
<dbReference type="SUPFAM" id="SSF50729">
    <property type="entry name" value="PH domain-like"/>
    <property type="match status" value="1"/>
</dbReference>
<dbReference type="EMBL" id="JAOAOG010000286">
    <property type="protein sequence ID" value="KAJ6233025.1"/>
    <property type="molecule type" value="Genomic_DNA"/>
</dbReference>
<feature type="region of interest" description="Disordered" evidence="3">
    <location>
        <begin position="1"/>
        <end position="23"/>
    </location>
</feature>
<dbReference type="Pfam" id="PF00621">
    <property type="entry name" value="RhoGEF"/>
    <property type="match status" value="1"/>
</dbReference>
<dbReference type="SUPFAM" id="SSF117281">
    <property type="entry name" value="Kelch motif"/>
    <property type="match status" value="1"/>
</dbReference>
<comment type="caution">
    <text evidence="5">The sequence shown here is derived from an EMBL/GenBank/DDBJ whole genome shotgun (WGS) entry which is preliminary data.</text>
</comment>
<dbReference type="InterPro" id="IPR000219">
    <property type="entry name" value="DH_dom"/>
</dbReference>
<evidence type="ECO:0000313" key="6">
    <source>
        <dbReference type="Proteomes" id="UP001150062"/>
    </source>
</evidence>
<evidence type="ECO:0000256" key="3">
    <source>
        <dbReference type="SAM" id="MobiDB-lite"/>
    </source>
</evidence>
<reference evidence="5" key="1">
    <citation type="submission" date="2022-08" db="EMBL/GenBank/DDBJ databases">
        <title>Novel sulfate-reducing endosymbionts in the free-living metamonad Anaeramoeba.</title>
        <authorList>
            <person name="Jerlstrom-Hultqvist J."/>
            <person name="Cepicka I."/>
            <person name="Gallot-Lavallee L."/>
            <person name="Salas-Leiva D."/>
            <person name="Curtis B.A."/>
            <person name="Zahonova K."/>
            <person name="Pipaliya S."/>
            <person name="Dacks J."/>
            <person name="Roger A.J."/>
        </authorList>
    </citation>
    <scope>NUCLEOTIDE SEQUENCE</scope>
    <source>
        <strain evidence="5">Schooner1</strain>
    </source>
</reference>
<dbReference type="PROSITE" id="PS50010">
    <property type="entry name" value="DH_2"/>
    <property type="match status" value="1"/>
</dbReference>
<dbReference type="SMART" id="SM00612">
    <property type="entry name" value="Kelch"/>
    <property type="match status" value="3"/>
</dbReference>
<sequence>MSNRSPKRRPPIPKRNKRKQRTEVPVHIETNVLTLQKVFRGYRSRKYLHKKHKKQTKKLDFLKEIVSTERTFVKNLKDLLCEFFYPIRKNQILEKSEIIKIFNNIESLFFLNRALLHNLETRKTDLSVLVWSDIFLKFLPNLVFYSAFINNFDIALKRITINSEKNKKFKQFLETCSSNQNLKGLKLSDLFITPVQRIPRYVLLIKGVLENTDPMHYDYLGFTYVLEKMKEIADLVNSNKSEMDNFHKFVELQKQFINCDENFLKSEGRQLIFQGHLAYTLSENAENSWCFLFNDILLIANKLSENKFESKKIIPTEKLIWKDDKFTRRGELDLIIGTSKETFIFKCDNPRHKMKWKGVFNKVFEVNAEKKKSQSQLVNWKKVKTKGNRPPPIEWASGCVYKNDLYLFGGETKMKSKIILNNNLYIFNLQTNTWKMTKPRGGKTPTPRYSNTMSLIGNKIYVFGGTNGKTKLGDLHIYNIETNSWENNPVQIGSMPCARSGHAAAVIENQIWIFGGRSEGGSFLNDLYCFDSNTKKWFNVIPDGSVPKGRAWHSANFVYDQFVIFGGSSFGATFCDIWVYDLYKNQWYEAEIAGNTPQKRFGHGSVFINNQLWFIGGTTAFNEVNEVLILDFNSASWDYTYEIGDIPNSKSRQVACLINEELEQIIIVGGGNGSKLTNKTFLLETNYKKTRTVQPTFDPNKQPNFMDERYIDYQTSIFEEYFKNELEESSIKETQQSNIVSNTNLNSTEKKNKSKNANKNKNKKNNKNKKQTSKHFKRRLSFGKNKSTLVSKNIDFQINVDENIGDGQYHSDGNYDENVNNYEQGSKTPPVKRFSPHKRSQTYDSNLNKKLTSKIRQEDNLRRNSTIITNKN</sequence>
<feature type="region of interest" description="Disordered" evidence="3">
    <location>
        <begin position="807"/>
        <end position="842"/>
    </location>
</feature>
<dbReference type="Proteomes" id="UP001150062">
    <property type="component" value="Unassembled WGS sequence"/>
</dbReference>
<organism evidence="5 6">
    <name type="scientific">Anaeramoeba flamelloides</name>
    <dbReference type="NCBI Taxonomy" id="1746091"/>
    <lineage>
        <taxon>Eukaryota</taxon>
        <taxon>Metamonada</taxon>
        <taxon>Anaeramoebidae</taxon>
        <taxon>Anaeramoeba</taxon>
    </lineage>
</organism>
<keyword evidence="2" id="KW-0677">Repeat</keyword>
<keyword evidence="1" id="KW-0880">Kelch repeat</keyword>
<evidence type="ECO:0000259" key="4">
    <source>
        <dbReference type="PROSITE" id="PS50010"/>
    </source>
</evidence>
<accession>A0ABQ8XL33</accession>
<dbReference type="PANTHER" id="PTHR46093:SF18">
    <property type="entry name" value="FIBRONECTIN TYPE-III DOMAIN-CONTAINING PROTEIN"/>
    <property type="match status" value="1"/>
</dbReference>
<feature type="compositionally biased region" description="Basic residues" evidence="3">
    <location>
        <begin position="752"/>
        <end position="781"/>
    </location>
</feature>
<dbReference type="PROSITE" id="PS50096">
    <property type="entry name" value="IQ"/>
    <property type="match status" value="1"/>
</dbReference>
<dbReference type="SMART" id="SM00325">
    <property type="entry name" value="RhoGEF"/>
    <property type="match status" value="1"/>
</dbReference>
<keyword evidence="6" id="KW-1185">Reference proteome</keyword>
<proteinExistence type="predicted"/>
<feature type="region of interest" description="Disordered" evidence="3">
    <location>
        <begin position="732"/>
        <end position="784"/>
    </location>
</feature>
<name>A0ABQ8XL33_9EUKA</name>
<feature type="domain" description="DH" evidence="4">
    <location>
        <begin position="57"/>
        <end position="239"/>
    </location>
</feature>